<dbReference type="Proteomes" id="UP000469011">
    <property type="component" value="Unassembled WGS sequence"/>
</dbReference>
<dbReference type="PANTHER" id="PTHR33751">
    <property type="entry name" value="CBB3-TYPE CYTOCHROME C OXIDASE SUBUNIT FIXP"/>
    <property type="match status" value="1"/>
</dbReference>
<dbReference type="GO" id="GO:0046872">
    <property type="term" value="F:metal ion binding"/>
    <property type="evidence" value="ECO:0007669"/>
    <property type="project" value="UniProtKB-KW"/>
</dbReference>
<feature type="domain" description="Cytochrome c" evidence="9">
    <location>
        <begin position="189"/>
        <end position="293"/>
    </location>
</feature>
<evidence type="ECO:0000256" key="6">
    <source>
        <dbReference type="PROSITE-ProRule" id="PRU00433"/>
    </source>
</evidence>
<dbReference type="InterPro" id="IPR036909">
    <property type="entry name" value="Cyt_c-like_dom_sf"/>
</dbReference>
<dbReference type="RefSeq" id="WP_163466400.1">
    <property type="nucleotide sequence ID" value="NZ_JAAAMG010000047.1"/>
</dbReference>
<keyword evidence="4" id="KW-0249">Electron transport</keyword>
<keyword evidence="8" id="KW-0812">Transmembrane</keyword>
<reference evidence="10 11" key="1">
    <citation type="submission" date="2020-01" db="EMBL/GenBank/DDBJ databases">
        <title>Jiella pacifica sp. nov.</title>
        <authorList>
            <person name="Xue Z."/>
            <person name="Zhu S."/>
            <person name="Chen J."/>
            <person name="Yang J."/>
        </authorList>
    </citation>
    <scope>NUCLEOTIDE SEQUENCE [LARGE SCALE GENOMIC DNA]</scope>
    <source>
        <strain evidence="10 11">40Bstr34</strain>
    </source>
</reference>
<dbReference type="SUPFAM" id="SSF46626">
    <property type="entry name" value="Cytochrome c"/>
    <property type="match status" value="3"/>
</dbReference>
<keyword evidence="2 6" id="KW-0349">Heme</keyword>
<feature type="transmembrane region" description="Helical" evidence="8">
    <location>
        <begin position="12"/>
        <end position="36"/>
    </location>
</feature>
<evidence type="ECO:0000256" key="5">
    <source>
        <dbReference type="ARBA" id="ARBA00023004"/>
    </source>
</evidence>
<gene>
    <name evidence="10" type="ORF">GTK09_26520</name>
</gene>
<dbReference type="GO" id="GO:0009055">
    <property type="term" value="F:electron transfer activity"/>
    <property type="evidence" value="ECO:0007669"/>
    <property type="project" value="InterPro"/>
</dbReference>
<dbReference type="GO" id="GO:0020037">
    <property type="term" value="F:heme binding"/>
    <property type="evidence" value="ECO:0007669"/>
    <property type="project" value="InterPro"/>
</dbReference>
<keyword evidence="8" id="KW-1133">Transmembrane helix</keyword>
<accession>A0A6N9TE51</accession>
<dbReference type="InterPro" id="IPR050597">
    <property type="entry name" value="Cytochrome_c_Oxidase_Subunit"/>
</dbReference>
<comment type="caution">
    <text evidence="10">The sequence shown here is derived from an EMBL/GenBank/DDBJ whole genome shotgun (WGS) entry which is preliminary data.</text>
</comment>
<evidence type="ECO:0000313" key="10">
    <source>
        <dbReference type="EMBL" id="NDW07949.1"/>
    </source>
</evidence>
<evidence type="ECO:0000313" key="11">
    <source>
        <dbReference type="Proteomes" id="UP000469011"/>
    </source>
</evidence>
<feature type="region of interest" description="Disordered" evidence="7">
    <location>
        <begin position="175"/>
        <end position="212"/>
    </location>
</feature>
<dbReference type="PANTHER" id="PTHR33751:SF9">
    <property type="entry name" value="CYTOCHROME C4"/>
    <property type="match status" value="1"/>
</dbReference>
<protein>
    <submittedName>
        <fullName evidence="10">C-type cytochrome</fullName>
    </submittedName>
</protein>
<keyword evidence="11" id="KW-1185">Reference proteome</keyword>
<keyword evidence="5 6" id="KW-0408">Iron</keyword>
<evidence type="ECO:0000256" key="2">
    <source>
        <dbReference type="ARBA" id="ARBA00022617"/>
    </source>
</evidence>
<keyword evidence="8" id="KW-0472">Membrane</keyword>
<name>A0A6N9TE51_9HYPH</name>
<proteinExistence type="predicted"/>
<dbReference type="AlphaFoldDB" id="A0A6N9TE51"/>
<keyword evidence="3 6" id="KW-0479">Metal-binding</keyword>
<evidence type="ECO:0000256" key="4">
    <source>
        <dbReference type="ARBA" id="ARBA00022982"/>
    </source>
</evidence>
<feature type="domain" description="Cytochrome c" evidence="9">
    <location>
        <begin position="359"/>
        <end position="450"/>
    </location>
</feature>
<sequence length="453" mass="47872">MKLNVTVTGKRLALLPVIAVVGALAVSLSGLVSIAANTGHFGVVKWFLGWTMQNAVRTQSLGISVPEGVELSDPNLVQRAAGQFATGCASCHGAPGVLQSPVVLSMTPAPPRLEQQIPEWRDRELFWIVQHGIKYSGMPAWTTQDRPDEVWAMVAFLRALPEITAEEYRKLALGEAEGEGEGAGGTAHTDVQRGRPAESGEEPSGLSTAGMSDDVADALTNCARCHGFDGRGVGGGETAEAFPNITGQRQAYLFETLKAFASGRRESGIMTPAAGVYSEEILADLARYYAQLPPAGEGGESGGAEITPPVGVALGEEGAGRMPRHSIEGEAAASRGEPTGYAALVDPAAASGPPYAATGLAELGRRIATQGLPERKLPACESCHGATEREKNQNYPYIAGQPEWFLATQLQLFKEGERLGTPFAHLMEPIAINLTEEQIDALALYYSLQPPGR</sequence>
<organism evidence="10 11">
    <name type="scientific">Jiella pacifica</name>
    <dbReference type="NCBI Taxonomy" id="2696469"/>
    <lineage>
        <taxon>Bacteria</taxon>
        <taxon>Pseudomonadati</taxon>
        <taxon>Pseudomonadota</taxon>
        <taxon>Alphaproteobacteria</taxon>
        <taxon>Hyphomicrobiales</taxon>
        <taxon>Aurantimonadaceae</taxon>
        <taxon>Jiella</taxon>
    </lineage>
</organism>
<evidence type="ECO:0000256" key="1">
    <source>
        <dbReference type="ARBA" id="ARBA00022448"/>
    </source>
</evidence>
<dbReference type="Gene3D" id="1.10.760.10">
    <property type="entry name" value="Cytochrome c-like domain"/>
    <property type="match status" value="3"/>
</dbReference>
<evidence type="ECO:0000256" key="8">
    <source>
        <dbReference type="SAM" id="Phobius"/>
    </source>
</evidence>
<keyword evidence="1" id="KW-0813">Transport</keyword>
<dbReference type="Pfam" id="PF00034">
    <property type="entry name" value="Cytochrom_C"/>
    <property type="match status" value="1"/>
</dbReference>
<dbReference type="EMBL" id="JAAAMG010000047">
    <property type="protein sequence ID" value="NDW07949.1"/>
    <property type="molecule type" value="Genomic_DNA"/>
</dbReference>
<dbReference type="Pfam" id="PF13442">
    <property type="entry name" value="Cytochrome_CBB3"/>
    <property type="match status" value="1"/>
</dbReference>
<evidence type="ECO:0000256" key="3">
    <source>
        <dbReference type="ARBA" id="ARBA00022723"/>
    </source>
</evidence>
<dbReference type="InterPro" id="IPR009056">
    <property type="entry name" value="Cyt_c-like_dom"/>
</dbReference>
<dbReference type="PROSITE" id="PS51007">
    <property type="entry name" value="CYTC"/>
    <property type="match status" value="3"/>
</dbReference>
<evidence type="ECO:0000259" key="9">
    <source>
        <dbReference type="PROSITE" id="PS51007"/>
    </source>
</evidence>
<evidence type="ECO:0000256" key="7">
    <source>
        <dbReference type="SAM" id="MobiDB-lite"/>
    </source>
</evidence>
<feature type="domain" description="Cytochrome c" evidence="9">
    <location>
        <begin position="75"/>
        <end position="161"/>
    </location>
</feature>